<evidence type="ECO:0000313" key="2">
    <source>
        <dbReference type="EMBL" id="GEL69096.1"/>
    </source>
</evidence>
<sequence>MRVPMGPRVYVPPRGGPPGRFRREPGRGWGPPGEHAPVALDAMSMTVDRNRRFMGSPYLPWDGFPFRVMMRSECGERASRQATLALKRGGE</sequence>
<proteinExistence type="predicted"/>
<organism evidence="2 3">
    <name type="scientific">Myxococcus virescens</name>
    <dbReference type="NCBI Taxonomy" id="83456"/>
    <lineage>
        <taxon>Bacteria</taxon>
        <taxon>Pseudomonadati</taxon>
        <taxon>Myxococcota</taxon>
        <taxon>Myxococcia</taxon>
        <taxon>Myxococcales</taxon>
        <taxon>Cystobacterineae</taxon>
        <taxon>Myxococcaceae</taxon>
        <taxon>Myxococcus</taxon>
    </lineage>
</organism>
<reference evidence="2 3" key="1">
    <citation type="submission" date="2019-07" db="EMBL/GenBank/DDBJ databases">
        <title>Whole genome shotgun sequence of Myxococcus virescens NBRC 100334.</title>
        <authorList>
            <person name="Hosoyama A."/>
            <person name="Uohara A."/>
            <person name="Ohji S."/>
            <person name="Ichikawa N."/>
        </authorList>
    </citation>
    <scope>NUCLEOTIDE SEQUENCE [LARGE SCALE GENOMIC DNA]</scope>
    <source>
        <strain evidence="2 3">NBRC 100334</strain>
    </source>
</reference>
<comment type="caution">
    <text evidence="2">The sequence shown here is derived from an EMBL/GenBank/DDBJ whole genome shotgun (WGS) entry which is preliminary data.</text>
</comment>
<evidence type="ECO:0000256" key="1">
    <source>
        <dbReference type="SAM" id="MobiDB-lite"/>
    </source>
</evidence>
<dbReference type="EMBL" id="BJVY01000003">
    <property type="protein sequence ID" value="GEL69096.1"/>
    <property type="molecule type" value="Genomic_DNA"/>
</dbReference>
<accession>A0A511H6E9</accession>
<protein>
    <submittedName>
        <fullName evidence="2">Uncharacterized protein</fullName>
    </submittedName>
</protein>
<gene>
    <name evidence="2" type="ORF">MVI01_08800</name>
</gene>
<dbReference type="AlphaFoldDB" id="A0A511H6E9"/>
<dbReference type="Proteomes" id="UP000321224">
    <property type="component" value="Unassembled WGS sequence"/>
</dbReference>
<evidence type="ECO:0000313" key="3">
    <source>
        <dbReference type="Proteomes" id="UP000321224"/>
    </source>
</evidence>
<feature type="compositionally biased region" description="Low complexity" evidence="1">
    <location>
        <begin position="1"/>
        <end position="13"/>
    </location>
</feature>
<name>A0A511H6E9_9BACT</name>
<feature type="region of interest" description="Disordered" evidence="1">
    <location>
        <begin position="1"/>
        <end position="35"/>
    </location>
</feature>